<sequence>MEPLELVDLGLLRHFLGEERHEPWSQYVVALSHDASASAFARGSRLLLLHPRSPDSSAPAVAEVGKDSVCCLEWIERAAASSAVTPPLLLAGCTSGALRAFGARLAPLWSVRPHSAPLVALRLHSHGALPDVLLCYEGGTHVAHAPAAWLRQVVEAEGSSTARAAARKLQRGLVVVPLDASSLAHPVALSCGPLAELPLDVPPATAGASLAPSPKQLALVTAGKSARLYLLQQSAPRQDTPAARRGETPPDGTSAANAHQAHTPASSSSSTLNQLASSSIARGALGSISSWWGGTTSAPAGVPPPSVGADRVAPAPSRALREDELDGETEQACVEEALAAQLDSSATLVREFKDTPRIFTSGSLDPQRRWLALADNVGRVCLLESRSLVVLRVWKGYRDAQCAWSCESKVKPWADSVSTGEESCRLFLVIYAPRRGLLEVWHAPLGGRVHAFSVGAGCLLLSPPPPLQIRARAQGRATAVPRDDQVRKCYILQPTGVTLTLAEHTPCE</sequence>
<protein>
    <recommendedName>
        <fullName evidence="2">Rab3-GAP regulatory subunit N-terminal domain-containing protein</fullName>
    </recommendedName>
</protein>
<dbReference type="Proteomes" id="UP001515480">
    <property type="component" value="Unassembled WGS sequence"/>
</dbReference>
<accession>A0AB34JI85</accession>
<dbReference type="InterPro" id="IPR032839">
    <property type="entry name" value="RAB3GAP_N"/>
</dbReference>
<organism evidence="3 4">
    <name type="scientific">Prymnesium parvum</name>
    <name type="common">Toxic golden alga</name>
    <dbReference type="NCBI Taxonomy" id="97485"/>
    <lineage>
        <taxon>Eukaryota</taxon>
        <taxon>Haptista</taxon>
        <taxon>Haptophyta</taxon>
        <taxon>Prymnesiophyceae</taxon>
        <taxon>Prymnesiales</taxon>
        <taxon>Prymnesiaceae</taxon>
        <taxon>Prymnesium</taxon>
    </lineage>
</organism>
<evidence type="ECO:0000313" key="4">
    <source>
        <dbReference type="Proteomes" id="UP001515480"/>
    </source>
</evidence>
<feature type="compositionally biased region" description="Low complexity" evidence="1">
    <location>
        <begin position="258"/>
        <end position="274"/>
    </location>
</feature>
<gene>
    <name evidence="3" type="ORF">AB1Y20_021961</name>
</gene>
<feature type="region of interest" description="Disordered" evidence="1">
    <location>
        <begin position="233"/>
        <end position="274"/>
    </location>
</feature>
<evidence type="ECO:0000313" key="3">
    <source>
        <dbReference type="EMBL" id="KAL1520374.1"/>
    </source>
</evidence>
<keyword evidence="4" id="KW-1185">Reference proteome</keyword>
<dbReference type="PANTHER" id="PTHR12472:SF0">
    <property type="entry name" value="RAB3 GTPASE-ACTIVATING PROTEIN NON-CATALYTIC SUBUNIT"/>
    <property type="match status" value="1"/>
</dbReference>
<feature type="domain" description="Rab3-GAP regulatory subunit N-terminal" evidence="2">
    <location>
        <begin position="342"/>
        <end position="460"/>
    </location>
</feature>
<name>A0AB34JI85_PRYPA</name>
<dbReference type="EMBL" id="JBGBPQ010000008">
    <property type="protein sequence ID" value="KAL1520374.1"/>
    <property type="molecule type" value="Genomic_DNA"/>
</dbReference>
<dbReference type="Pfam" id="PF14655">
    <property type="entry name" value="RAB3GAP2_N"/>
    <property type="match status" value="1"/>
</dbReference>
<dbReference type="PANTHER" id="PTHR12472">
    <property type="entry name" value="RAB3-GAP REGULATORY DOMAIN"/>
    <property type="match status" value="1"/>
</dbReference>
<evidence type="ECO:0000259" key="2">
    <source>
        <dbReference type="Pfam" id="PF14655"/>
    </source>
</evidence>
<proteinExistence type="predicted"/>
<dbReference type="InterPro" id="IPR026059">
    <property type="entry name" value="Rab3GAP2"/>
</dbReference>
<comment type="caution">
    <text evidence="3">The sequence shown here is derived from an EMBL/GenBank/DDBJ whole genome shotgun (WGS) entry which is preliminary data.</text>
</comment>
<dbReference type="AlphaFoldDB" id="A0AB34JI85"/>
<feature type="region of interest" description="Disordered" evidence="1">
    <location>
        <begin position="296"/>
        <end position="328"/>
    </location>
</feature>
<evidence type="ECO:0000256" key="1">
    <source>
        <dbReference type="SAM" id="MobiDB-lite"/>
    </source>
</evidence>
<reference evidence="3 4" key="1">
    <citation type="journal article" date="2024" name="Science">
        <title>Giant polyketide synthase enzymes in the biosynthesis of giant marine polyether toxins.</title>
        <authorList>
            <person name="Fallon T.R."/>
            <person name="Shende V.V."/>
            <person name="Wierzbicki I.H."/>
            <person name="Pendleton A.L."/>
            <person name="Watervoot N.F."/>
            <person name="Auber R.P."/>
            <person name="Gonzalez D.J."/>
            <person name="Wisecaver J.H."/>
            <person name="Moore B.S."/>
        </authorList>
    </citation>
    <scope>NUCLEOTIDE SEQUENCE [LARGE SCALE GENOMIC DNA]</scope>
    <source>
        <strain evidence="3 4">12B1</strain>
    </source>
</reference>